<dbReference type="InterPro" id="IPR001444">
    <property type="entry name" value="Flag_bb_rod_N"/>
</dbReference>
<dbReference type="GO" id="GO:0009424">
    <property type="term" value="C:bacterial-type flagellum hook"/>
    <property type="evidence" value="ECO:0007669"/>
    <property type="project" value="TreeGrafter"/>
</dbReference>
<dbReference type="Pfam" id="PF22692">
    <property type="entry name" value="LlgE_F_G_D1"/>
    <property type="match status" value="1"/>
</dbReference>
<dbReference type="GO" id="GO:0071978">
    <property type="term" value="P:bacterial-type flagellum-dependent swarming motility"/>
    <property type="evidence" value="ECO:0007669"/>
    <property type="project" value="TreeGrafter"/>
</dbReference>
<feature type="domain" description="Flagellar basal-body/hook protein C-terminal" evidence="6">
    <location>
        <begin position="503"/>
        <end position="547"/>
    </location>
</feature>
<evidence type="ECO:0000256" key="4">
    <source>
        <dbReference type="RuleBase" id="RU362116"/>
    </source>
</evidence>
<comment type="caution">
    <text evidence="8">The sequence shown here is derived from an EMBL/GenBank/DDBJ whole genome shotgun (WGS) entry which is preliminary data.</text>
</comment>
<dbReference type="SUPFAM" id="SSF117143">
    <property type="entry name" value="Flagellar hook protein flgE"/>
    <property type="match status" value="2"/>
</dbReference>
<dbReference type="AlphaFoldDB" id="A0A9D2M2C2"/>
<dbReference type="InterPro" id="IPR010930">
    <property type="entry name" value="Flg_bb/hook_C_dom"/>
</dbReference>
<accession>A0A9D2M2C2</accession>
<evidence type="ECO:0000256" key="1">
    <source>
        <dbReference type="ARBA" id="ARBA00004117"/>
    </source>
</evidence>
<evidence type="ECO:0000256" key="3">
    <source>
        <dbReference type="ARBA" id="ARBA00023143"/>
    </source>
</evidence>
<dbReference type="InterPro" id="IPR053967">
    <property type="entry name" value="LlgE_F_G-like_D1"/>
</dbReference>
<feature type="domain" description="Flagellar hook protein FlgE/F/G-like D1" evidence="7">
    <location>
        <begin position="91"/>
        <end position="147"/>
    </location>
</feature>
<keyword evidence="3 4" id="KW-0975">Bacterial flagellum</keyword>
<name>A0A9D2M2C2_9FIRM</name>
<evidence type="ECO:0000259" key="5">
    <source>
        <dbReference type="Pfam" id="PF00460"/>
    </source>
</evidence>
<dbReference type="PANTHER" id="PTHR30435:SF1">
    <property type="entry name" value="FLAGELLAR HOOK PROTEIN FLGE"/>
    <property type="match status" value="1"/>
</dbReference>
<dbReference type="GO" id="GO:0009425">
    <property type="term" value="C:bacterial-type flagellum basal body"/>
    <property type="evidence" value="ECO:0007669"/>
    <property type="project" value="UniProtKB-SubCell"/>
</dbReference>
<keyword evidence="8" id="KW-0282">Flagellum</keyword>
<dbReference type="Pfam" id="PF00460">
    <property type="entry name" value="Flg_bb_rod"/>
    <property type="match status" value="1"/>
</dbReference>
<comment type="similarity">
    <text evidence="2 4">Belongs to the flagella basal body rod proteins family.</text>
</comment>
<dbReference type="InterPro" id="IPR037925">
    <property type="entry name" value="FlgE/F/G-like"/>
</dbReference>
<reference evidence="8" key="2">
    <citation type="submission" date="2021-04" db="EMBL/GenBank/DDBJ databases">
        <authorList>
            <person name="Gilroy R."/>
        </authorList>
    </citation>
    <scope>NUCLEOTIDE SEQUENCE</scope>
    <source>
        <strain evidence="8">ChiBcec8-14828</strain>
    </source>
</reference>
<dbReference type="InterPro" id="IPR020013">
    <property type="entry name" value="Flagellar_FlgE/F/G"/>
</dbReference>
<sequence>MFSGVAGMKAHQTKMDVIGNNIANVNTYGYKSQRALFSDIYYQTLRSGSAGTANRGGISPSSVGYGSTLSGTQVQMSQSSMQNTGFGLDVAITGEGFLQVMDADGNIFYTKAGMLDYDSNGYLTDINGNFVLGAATADGDPSSQKIRLTNVGAVPAQRPSVTQAINGVDYTITASNSDKAGNVSITMTSSEALPAGQDVLASISNTGAITLTFNAFSKFTDWNQLNDAINKAITEANNGVKHKAGDFTISSSNPDLLINGGAGLTGAQLVGANFGTDLGTVTGMDDGVFGAAGMIVEKVSTDFSGSGDTKFSATFDQASSTWTIKATVNGKEYVGQLGKDTLSSSILLKNGDEYIQVSNPGYDKFNSAFAASGEAGASNPPQDKANWTNGNKAPDGSTVTATFTPSTPSKDLGFGSYPFVLQGGTAGGAVTLDELNVAIGTDGSVVVSNSAIGDVTVGRISLANFANPAALAAAGNNYFTVSANSGEPQLADPGQDGTGALKSSALEMSNVDLSSEFADMITTQRGFQANSRIITVSDTMLEELINLKR</sequence>
<proteinExistence type="inferred from homology"/>
<gene>
    <name evidence="8" type="ORF">H9943_04890</name>
</gene>
<dbReference type="Pfam" id="PF06429">
    <property type="entry name" value="Flg_bbr_C"/>
    <property type="match status" value="1"/>
</dbReference>
<evidence type="ECO:0000259" key="7">
    <source>
        <dbReference type="Pfam" id="PF22692"/>
    </source>
</evidence>
<comment type="subcellular location">
    <subcellularLocation>
        <location evidence="1 4">Bacterial flagellum basal body</location>
    </subcellularLocation>
</comment>
<dbReference type="PANTHER" id="PTHR30435">
    <property type="entry name" value="FLAGELLAR PROTEIN"/>
    <property type="match status" value="1"/>
</dbReference>
<comment type="function">
    <text evidence="4">A flexible structure which links the flagellar filament to the drive apparatus in the basal body.</text>
</comment>
<evidence type="ECO:0000313" key="8">
    <source>
        <dbReference type="EMBL" id="HJB39717.1"/>
    </source>
</evidence>
<dbReference type="NCBIfam" id="TIGR03506">
    <property type="entry name" value="FlgEFG_subfam"/>
    <property type="match status" value="1"/>
</dbReference>
<keyword evidence="8" id="KW-0969">Cilium</keyword>
<evidence type="ECO:0000313" key="9">
    <source>
        <dbReference type="Proteomes" id="UP000824209"/>
    </source>
</evidence>
<evidence type="ECO:0000256" key="2">
    <source>
        <dbReference type="ARBA" id="ARBA00009677"/>
    </source>
</evidence>
<dbReference type="GO" id="GO:0005829">
    <property type="term" value="C:cytosol"/>
    <property type="evidence" value="ECO:0007669"/>
    <property type="project" value="TreeGrafter"/>
</dbReference>
<dbReference type="InterPro" id="IPR019776">
    <property type="entry name" value="Flagellar_basal_body_rod_CS"/>
</dbReference>
<protein>
    <recommendedName>
        <fullName evidence="4">Flagellar hook protein FlgE</fullName>
    </recommendedName>
</protein>
<organism evidence="8 9">
    <name type="scientific">Candidatus Ruthenibacterium avium</name>
    <dbReference type="NCBI Taxonomy" id="2838751"/>
    <lineage>
        <taxon>Bacteria</taxon>
        <taxon>Bacillati</taxon>
        <taxon>Bacillota</taxon>
        <taxon>Clostridia</taxon>
        <taxon>Eubacteriales</taxon>
        <taxon>Oscillospiraceae</taxon>
        <taxon>Ruthenibacterium</taxon>
    </lineage>
</organism>
<keyword evidence="8" id="KW-0966">Cell projection</keyword>
<dbReference type="Proteomes" id="UP000824209">
    <property type="component" value="Unassembled WGS sequence"/>
</dbReference>
<dbReference type="PROSITE" id="PS00588">
    <property type="entry name" value="FLAGELLA_BB_ROD"/>
    <property type="match status" value="1"/>
</dbReference>
<dbReference type="EMBL" id="DWYA01000048">
    <property type="protein sequence ID" value="HJB39717.1"/>
    <property type="molecule type" value="Genomic_DNA"/>
</dbReference>
<evidence type="ECO:0000259" key="6">
    <source>
        <dbReference type="Pfam" id="PF06429"/>
    </source>
</evidence>
<reference evidence="8" key="1">
    <citation type="journal article" date="2021" name="PeerJ">
        <title>Extensive microbial diversity within the chicken gut microbiome revealed by metagenomics and culture.</title>
        <authorList>
            <person name="Gilroy R."/>
            <person name="Ravi A."/>
            <person name="Getino M."/>
            <person name="Pursley I."/>
            <person name="Horton D.L."/>
            <person name="Alikhan N.F."/>
            <person name="Baker D."/>
            <person name="Gharbi K."/>
            <person name="Hall N."/>
            <person name="Watson M."/>
            <person name="Adriaenssens E.M."/>
            <person name="Foster-Nyarko E."/>
            <person name="Jarju S."/>
            <person name="Secka A."/>
            <person name="Antonio M."/>
            <person name="Oren A."/>
            <person name="Chaudhuri R.R."/>
            <person name="La Ragione R."/>
            <person name="Hildebrand F."/>
            <person name="Pallen M.J."/>
        </authorList>
    </citation>
    <scope>NUCLEOTIDE SEQUENCE</scope>
    <source>
        <strain evidence="8">ChiBcec8-14828</strain>
    </source>
</reference>
<feature type="domain" description="Flagellar basal body rod protein N-terminal" evidence="5">
    <location>
        <begin position="4"/>
        <end position="31"/>
    </location>
</feature>